<gene>
    <name evidence="2" type="ORF">SAMN02983003_0922</name>
</gene>
<dbReference type="EMBL" id="FPKU01000001">
    <property type="protein sequence ID" value="SFZ82178.1"/>
    <property type="molecule type" value="Genomic_DNA"/>
</dbReference>
<dbReference type="PANTHER" id="PTHR36503">
    <property type="entry name" value="BLR2520 PROTEIN"/>
    <property type="match status" value="1"/>
</dbReference>
<dbReference type="STRING" id="665118.SAMN02983003_0922"/>
<evidence type="ECO:0000259" key="1">
    <source>
        <dbReference type="PROSITE" id="PS51819"/>
    </source>
</evidence>
<evidence type="ECO:0000313" key="3">
    <source>
        <dbReference type="Proteomes" id="UP000183447"/>
    </source>
</evidence>
<dbReference type="InterPro" id="IPR004360">
    <property type="entry name" value="Glyas_Fos-R_dOase_dom"/>
</dbReference>
<dbReference type="Pfam" id="PF00903">
    <property type="entry name" value="Glyoxalase"/>
    <property type="match status" value="1"/>
</dbReference>
<dbReference type="Proteomes" id="UP000183447">
    <property type="component" value="Unassembled WGS sequence"/>
</dbReference>
<proteinExistence type="predicted"/>
<organism evidence="2 3">
    <name type="scientific">Devosia enhydra</name>
    <dbReference type="NCBI Taxonomy" id="665118"/>
    <lineage>
        <taxon>Bacteria</taxon>
        <taxon>Pseudomonadati</taxon>
        <taxon>Pseudomonadota</taxon>
        <taxon>Alphaproteobacteria</taxon>
        <taxon>Hyphomicrobiales</taxon>
        <taxon>Devosiaceae</taxon>
        <taxon>Devosia</taxon>
    </lineage>
</organism>
<dbReference type="SUPFAM" id="SSF54593">
    <property type="entry name" value="Glyoxalase/Bleomycin resistance protein/Dihydroxybiphenyl dioxygenase"/>
    <property type="match status" value="1"/>
</dbReference>
<dbReference type="PROSITE" id="PS51819">
    <property type="entry name" value="VOC"/>
    <property type="match status" value="1"/>
</dbReference>
<feature type="domain" description="VOC" evidence="1">
    <location>
        <begin position="2"/>
        <end position="126"/>
    </location>
</feature>
<dbReference type="InterPro" id="IPR029068">
    <property type="entry name" value="Glyas_Bleomycin-R_OHBP_Dase"/>
</dbReference>
<reference evidence="2 3" key="1">
    <citation type="submission" date="2016-11" db="EMBL/GenBank/DDBJ databases">
        <authorList>
            <person name="Jaros S."/>
            <person name="Januszkiewicz K."/>
            <person name="Wedrychowicz H."/>
        </authorList>
    </citation>
    <scope>NUCLEOTIDE SEQUENCE [LARGE SCALE GENOMIC DNA]</scope>
    <source>
        <strain evidence="2 3">ATCC 23634</strain>
    </source>
</reference>
<evidence type="ECO:0000313" key="2">
    <source>
        <dbReference type="EMBL" id="SFZ82178.1"/>
    </source>
</evidence>
<dbReference type="CDD" id="cd09012">
    <property type="entry name" value="VOC_like"/>
    <property type="match status" value="1"/>
</dbReference>
<protein>
    <recommendedName>
        <fullName evidence="1">VOC domain-containing protein</fullName>
    </recommendedName>
</protein>
<dbReference type="Gene3D" id="3.10.180.10">
    <property type="entry name" value="2,3-Dihydroxybiphenyl 1,2-Dioxygenase, domain 1"/>
    <property type="match status" value="1"/>
</dbReference>
<dbReference type="PANTHER" id="PTHR36503:SF2">
    <property type="entry name" value="BLR2408 PROTEIN"/>
    <property type="match status" value="1"/>
</dbReference>
<name>A0A1K2HUL6_9HYPH</name>
<sequence length="133" mass="14831">MRMIFVNLPVKDIVEARAFYAELGFPHNPAFSDDSATCIVISEQIYAMLLQHERFSTFVRQPIADANTTTQVLLALSCDSRGEVDALHAKALAAGGRDWMPAQDHGFMYGRSFQDLDGHVWELTWMDPASIPG</sequence>
<dbReference type="RefSeq" id="WP_072339416.1">
    <property type="nucleotide sequence ID" value="NZ_FPKU01000001.1"/>
</dbReference>
<dbReference type="AlphaFoldDB" id="A0A1K2HUL6"/>
<accession>A0A1K2HUL6</accession>
<keyword evidence="3" id="KW-1185">Reference proteome</keyword>
<dbReference type="OrthoDB" id="9798430at2"/>
<dbReference type="InterPro" id="IPR037523">
    <property type="entry name" value="VOC_core"/>
</dbReference>